<keyword evidence="12" id="KW-1185">Reference proteome</keyword>
<feature type="transmembrane region" description="Helical" evidence="7">
    <location>
        <begin position="88"/>
        <end position="118"/>
    </location>
</feature>
<dbReference type="EMBL" id="BMIK01000002">
    <property type="protein sequence ID" value="GGC21778.1"/>
    <property type="molecule type" value="Genomic_DNA"/>
</dbReference>
<keyword evidence="5 7" id="KW-1133">Transmembrane helix</keyword>
<evidence type="ECO:0000256" key="5">
    <source>
        <dbReference type="ARBA" id="ARBA00022989"/>
    </source>
</evidence>
<dbReference type="InterPro" id="IPR008910">
    <property type="entry name" value="MSC_TM_helix"/>
</dbReference>
<dbReference type="RefSeq" id="WP_188748523.1">
    <property type="nucleotide sequence ID" value="NZ_BMIK01000002.1"/>
</dbReference>
<evidence type="ECO:0000256" key="3">
    <source>
        <dbReference type="ARBA" id="ARBA00022475"/>
    </source>
</evidence>
<sequence length="263" mass="29176">MEKIEVALERIIEAVLSKVPSLVLAVLLLAGGSWLIRMVLRLIRKRFERRNVDLSLRDFVISALKIIFYTMLIISAASMVGIQTTSFVAVLGAASLSIGLALQGSLSNFAGGVLILLFRPFRVGDYISSATGATGQVEKIDILYSTLRTDDGIAVFVPNGPLANSVISNYSSITKRRLEFKMRIPYGVDLDHTRQLIREVLKSDERILNTPRPEIQLAELTDTSIDLVIRAWAPKAQYDTVYFDSFEQLKKVLEENGIQASLS</sequence>
<dbReference type="InterPro" id="IPR049278">
    <property type="entry name" value="MS_channel_C"/>
</dbReference>
<feature type="domain" description="Mechanosensitive ion channel transmembrane helices 2/3" evidence="10">
    <location>
        <begin position="64"/>
        <end position="103"/>
    </location>
</feature>
<evidence type="ECO:0000313" key="12">
    <source>
        <dbReference type="Proteomes" id="UP000597338"/>
    </source>
</evidence>
<evidence type="ECO:0000259" key="8">
    <source>
        <dbReference type="Pfam" id="PF00924"/>
    </source>
</evidence>
<dbReference type="Proteomes" id="UP000597338">
    <property type="component" value="Unassembled WGS sequence"/>
</dbReference>
<proteinExistence type="inferred from homology"/>
<evidence type="ECO:0000256" key="6">
    <source>
        <dbReference type="ARBA" id="ARBA00023136"/>
    </source>
</evidence>
<dbReference type="Gene3D" id="3.30.70.100">
    <property type="match status" value="1"/>
</dbReference>
<evidence type="ECO:0000259" key="9">
    <source>
        <dbReference type="Pfam" id="PF21082"/>
    </source>
</evidence>
<dbReference type="Gene3D" id="1.10.287.1260">
    <property type="match status" value="1"/>
</dbReference>
<feature type="transmembrane region" description="Helical" evidence="7">
    <location>
        <begin position="60"/>
        <end position="82"/>
    </location>
</feature>
<keyword evidence="4 7" id="KW-0812">Transmembrane</keyword>
<dbReference type="Pfam" id="PF05552">
    <property type="entry name" value="MS_channel_1st_1"/>
    <property type="match status" value="1"/>
</dbReference>
<evidence type="ECO:0000256" key="2">
    <source>
        <dbReference type="ARBA" id="ARBA00008017"/>
    </source>
</evidence>
<dbReference type="InterPro" id="IPR049142">
    <property type="entry name" value="MS_channel_1st"/>
</dbReference>
<evidence type="ECO:0000256" key="1">
    <source>
        <dbReference type="ARBA" id="ARBA00004651"/>
    </source>
</evidence>
<reference evidence="12" key="1">
    <citation type="journal article" date="2019" name="Int. J. Syst. Evol. Microbiol.">
        <title>The Global Catalogue of Microorganisms (GCM) 10K type strain sequencing project: providing services to taxonomists for standard genome sequencing and annotation.</title>
        <authorList>
            <consortium name="The Broad Institute Genomics Platform"/>
            <consortium name="The Broad Institute Genome Sequencing Center for Infectious Disease"/>
            <person name="Wu L."/>
            <person name="Ma J."/>
        </authorList>
    </citation>
    <scope>NUCLEOTIDE SEQUENCE [LARGE SCALE GENOMIC DNA]</scope>
    <source>
        <strain evidence="12">CGMCC 1.15342</strain>
    </source>
</reference>
<evidence type="ECO:0000259" key="10">
    <source>
        <dbReference type="Pfam" id="PF21088"/>
    </source>
</evidence>
<comment type="caution">
    <text evidence="11">The sequence shown here is derived from an EMBL/GenBank/DDBJ whole genome shotgun (WGS) entry which is preliminary data.</text>
</comment>
<dbReference type="SUPFAM" id="SSF50182">
    <property type="entry name" value="Sm-like ribonucleoproteins"/>
    <property type="match status" value="1"/>
</dbReference>
<dbReference type="InterPro" id="IPR011066">
    <property type="entry name" value="MscS_channel_C_sf"/>
</dbReference>
<organism evidence="11 12">
    <name type="scientific">Parapedobacter defluvii</name>
    <dbReference type="NCBI Taxonomy" id="2045106"/>
    <lineage>
        <taxon>Bacteria</taxon>
        <taxon>Pseudomonadati</taxon>
        <taxon>Bacteroidota</taxon>
        <taxon>Sphingobacteriia</taxon>
        <taxon>Sphingobacteriales</taxon>
        <taxon>Sphingobacteriaceae</taxon>
        <taxon>Parapedobacter</taxon>
    </lineage>
</organism>
<keyword evidence="3" id="KW-1003">Cell membrane</keyword>
<dbReference type="PANTHER" id="PTHR30221:SF1">
    <property type="entry name" value="SMALL-CONDUCTANCE MECHANOSENSITIVE CHANNEL"/>
    <property type="match status" value="1"/>
</dbReference>
<feature type="domain" description="Mechanosensitive ion channel MscS" evidence="8">
    <location>
        <begin position="105"/>
        <end position="171"/>
    </location>
</feature>
<dbReference type="Gene3D" id="2.30.30.60">
    <property type="match status" value="1"/>
</dbReference>
<dbReference type="InterPro" id="IPR006685">
    <property type="entry name" value="MscS_channel_2nd"/>
</dbReference>
<evidence type="ECO:0000256" key="4">
    <source>
        <dbReference type="ARBA" id="ARBA00022692"/>
    </source>
</evidence>
<dbReference type="SUPFAM" id="SSF82861">
    <property type="entry name" value="Mechanosensitive channel protein MscS (YggB), transmembrane region"/>
    <property type="match status" value="1"/>
</dbReference>
<dbReference type="InterPro" id="IPR010920">
    <property type="entry name" value="LSM_dom_sf"/>
</dbReference>
<evidence type="ECO:0000313" key="11">
    <source>
        <dbReference type="EMBL" id="GGC21778.1"/>
    </source>
</evidence>
<comment type="subcellular location">
    <subcellularLocation>
        <location evidence="1">Cell membrane</location>
        <topology evidence="1">Multi-pass membrane protein</topology>
    </subcellularLocation>
</comment>
<name>A0ABQ1L9Y5_9SPHI</name>
<accession>A0ABQ1L9Y5</accession>
<keyword evidence="6 7" id="KW-0472">Membrane</keyword>
<dbReference type="SUPFAM" id="SSF82689">
    <property type="entry name" value="Mechanosensitive channel protein MscS (YggB), C-terminal domain"/>
    <property type="match status" value="1"/>
</dbReference>
<dbReference type="Pfam" id="PF00924">
    <property type="entry name" value="MS_channel_2nd"/>
    <property type="match status" value="1"/>
</dbReference>
<dbReference type="InterPro" id="IPR023408">
    <property type="entry name" value="MscS_beta-dom_sf"/>
</dbReference>
<feature type="domain" description="Mechanosensitive ion channel MscS C-terminal" evidence="9">
    <location>
        <begin position="179"/>
        <end position="259"/>
    </location>
</feature>
<dbReference type="PANTHER" id="PTHR30221">
    <property type="entry name" value="SMALL-CONDUCTANCE MECHANOSENSITIVE CHANNEL"/>
    <property type="match status" value="1"/>
</dbReference>
<gene>
    <name evidence="11" type="ORF">GCM10011386_12190</name>
</gene>
<protein>
    <submittedName>
        <fullName evidence="11">Mechanosensitive ion channel protein</fullName>
    </submittedName>
</protein>
<evidence type="ECO:0000256" key="7">
    <source>
        <dbReference type="SAM" id="Phobius"/>
    </source>
</evidence>
<dbReference type="InterPro" id="IPR011014">
    <property type="entry name" value="MscS_channel_TM-2"/>
</dbReference>
<dbReference type="Pfam" id="PF21088">
    <property type="entry name" value="MS_channel_1st"/>
    <property type="match status" value="1"/>
</dbReference>
<feature type="transmembrane region" description="Helical" evidence="7">
    <location>
        <begin position="20"/>
        <end position="40"/>
    </location>
</feature>
<dbReference type="InterPro" id="IPR045275">
    <property type="entry name" value="MscS_archaea/bacteria_type"/>
</dbReference>
<dbReference type="Pfam" id="PF21082">
    <property type="entry name" value="MS_channel_3rd"/>
    <property type="match status" value="1"/>
</dbReference>
<comment type="similarity">
    <text evidence="2">Belongs to the MscS (TC 1.A.23) family.</text>
</comment>